<evidence type="ECO:0000313" key="2">
    <source>
        <dbReference type="Proteomes" id="UP001143910"/>
    </source>
</evidence>
<dbReference type="EMBL" id="JANJQO010001385">
    <property type="protein sequence ID" value="KAJ2971207.1"/>
    <property type="molecule type" value="Genomic_DNA"/>
</dbReference>
<name>A0ACC1MX15_9HYPO</name>
<protein>
    <submittedName>
        <fullName evidence="1">Uncharacterized protein</fullName>
    </submittedName>
</protein>
<gene>
    <name evidence="1" type="ORF">NQ176_g7811</name>
</gene>
<dbReference type="Proteomes" id="UP001143910">
    <property type="component" value="Unassembled WGS sequence"/>
</dbReference>
<evidence type="ECO:0000313" key="1">
    <source>
        <dbReference type="EMBL" id="KAJ2971207.1"/>
    </source>
</evidence>
<accession>A0ACC1MX15</accession>
<keyword evidence="2" id="KW-1185">Reference proteome</keyword>
<proteinExistence type="predicted"/>
<organism evidence="1 2">
    <name type="scientific">Zarea fungicola</name>
    <dbReference type="NCBI Taxonomy" id="93591"/>
    <lineage>
        <taxon>Eukaryota</taxon>
        <taxon>Fungi</taxon>
        <taxon>Dikarya</taxon>
        <taxon>Ascomycota</taxon>
        <taxon>Pezizomycotina</taxon>
        <taxon>Sordariomycetes</taxon>
        <taxon>Hypocreomycetidae</taxon>
        <taxon>Hypocreales</taxon>
        <taxon>Cordycipitaceae</taxon>
        <taxon>Zarea</taxon>
    </lineage>
</organism>
<comment type="caution">
    <text evidence="1">The sequence shown here is derived from an EMBL/GenBank/DDBJ whole genome shotgun (WGS) entry which is preliminary data.</text>
</comment>
<reference evidence="1" key="1">
    <citation type="submission" date="2022-08" db="EMBL/GenBank/DDBJ databases">
        <title>Genome Sequence of Lecanicillium fungicola.</title>
        <authorList>
            <person name="Buettner E."/>
        </authorList>
    </citation>
    <scope>NUCLEOTIDE SEQUENCE</scope>
    <source>
        <strain evidence="1">Babe33</strain>
    </source>
</reference>
<sequence length="315" mass="34347">MSVSWTRLIRFVAQDGRVLRGEPILPQPDFDIGNTTEETNLTARVIHGTDIYDTSGATKVSNEVVKVKTLLGPLTAADVPIIRCVGLNYAKHIKEAGRRPPPFPFIFFKPTTTLLDHGANVIIPKICQDDQADYEGELCFVLGRDAKDVAVEDALSYVAAYTCGNDISSRKLQRDPEFAGVVPQWGFSKGFDTFAPLGPCLVRPDLVGDVRKLRLKTIVDGDVRQDELVDDLLFDCAYLISYLSSGTTLQKGSVIMTGTPGGKFYLHSVHEDSEADSKPGVGAGFKPPRWLTPGTAMEVSIEKIGTLRNGVSFAK</sequence>